<sequence>MEEKKEIKQEPLSNNNEPEVKNIVGVGKVIERSITQEMEQSYLDYAMSVIVARALPDARDGLKPVHRKILFTMGEMNLYSSSKSTKSAKIVGEVMGKYHPHGDTAIYDTLVRMAQDFSMSVPLVKGQGNFGSIDGDPPAAMRYTEAKLTAPSGEMLSDIDKKTVKYIDNYDGTLKEPSVLPSKLPNLLLNGAVGIAVGMATNIPPHNLSELCDGIIHLIDNPQSTTDDLMEFIKGPDLPTNGEIHGAEGIRNAYTTGKGKIIIRGQANIEESKRGLRIVISSIPYQVNKSDLITKIADLVKGKKIDGITDIRDESDKKEGVRIVIELKSASYPKKVLNKLFSLTPLQSAFHVNLLALIDGIQPRILTLGSALDEYIKHRQIVVRRRIEFDLTRAKERAHILEGLKKALNHIDEIITIIKKSANREDALKNLIAKFEFSEIQANAILDMRLSALAALERQKVDDELAEKLKLIKELEAILSDEKKILSIISDELKEIKSKYGFDRRTKIIKSELDSFKAEDLIPNEKTIVTITNENYIKRVPIDTYKKQARGGKGIVGMTPKEEDSVKEMVVTNTLDTIYFFTEKGRLFSTMVYGIPQASRQAKGQAIANLIQIGQDENVTTILTDTKDKLQDKKFFIIATKRGLIKKTKIEAYKNIRKSGLIAIKLRPDDKLRFATTSSGEDQIIMVSRKGQSILFDEKDARPMQRGTSGVRGIKLRESDDLISLDILSKDDTDSDLLTILENGYGKRTNISRNHPRQHRGGSGVKAVKTTVKTGLVVEASVVEGNEGDMIICSRHGQVIRISLKSVKKLGRDTQGVRLIRLNANDKTASVIHIIKDEIIETIDSGSPPIKPDNDEKHNKQSPSLHIRYYKDEK</sequence>
<dbReference type="InterPro" id="IPR006691">
    <property type="entry name" value="GyrA/parC_rep"/>
</dbReference>
<evidence type="ECO:0000256" key="4">
    <source>
        <dbReference type="ARBA" id="ARBA00022840"/>
    </source>
</evidence>
<dbReference type="NCBIfam" id="NF004043">
    <property type="entry name" value="PRK05560.1"/>
    <property type="match status" value="1"/>
</dbReference>
<comment type="subunit">
    <text evidence="8">Heterotetramer, composed of two GyrA and two GyrB chains. In the heterotetramer, GyrA contains the active site tyrosine that forms a transient covalent intermediate with DNA, while GyrB binds cofactors and catalyzes ATP hydrolysis.</text>
</comment>
<evidence type="ECO:0000256" key="2">
    <source>
        <dbReference type="ARBA" id="ARBA00008263"/>
    </source>
</evidence>
<dbReference type="AlphaFoldDB" id="A0A2M6WXZ7"/>
<dbReference type="InterPro" id="IPR005743">
    <property type="entry name" value="GyrA"/>
</dbReference>
<keyword evidence="4 8" id="KW-0067">ATP-binding</keyword>
<keyword evidence="5 8" id="KW-0799">Topoisomerase</keyword>
<comment type="function">
    <text evidence="8">A type II topoisomerase that negatively supercoils closed circular double-stranded (ds) DNA in an ATP-dependent manner to modulate DNA topology and maintain chromosomes in an underwound state. Negative supercoiling favors strand separation, and DNA replication, transcription, recombination and repair, all of which involve strand separation. Also able to catalyze the interconversion of other topological isomers of dsDNA rings, including catenanes and knotted rings. Type II topoisomerases break and join 2 DNA strands simultaneously in an ATP-dependent manner.</text>
</comment>
<feature type="region of interest" description="Disordered" evidence="10">
    <location>
        <begin position="843"/>
        <end position="874"/>
    </location>
</feature>
<keyword evidence="3 8" id="KW-0547">Nucleotide-binding</keyword>
<dbReference type="Gene3D" id="3.30.1360.40">
    <property type="match status" value="1"/>
</dbReference>
<dbReference type="Proteomes" id="UP000228596">
    <property type="component" value="Unassembled WGS sequence"/>
</dbReference>
<comment type="caution">
    <text evidence="12">The sequence shown here is derived from an EMBL/GenBank/DDBJ whole genome shotgun (WGS) entry which is preliminary data.</text>
</comment>
<keyword evidence="6 8" id="KW-0238">DNA-binding</keyword>
<feature type="active site" description="O-(5'-phospho-DNA)-tyrosine intermediate" evidence="8 9">
    <location>
        <position position="143"/>
    </location>
</feature>
<protein>
    <recommendedName>
        <fullName evidence="8">DNA gyrase subunit A</fullName>
        <ecNumber evidence="8">5.6.2.2</ecNumber>
    </recommendedName>
</protein>
<dbReference type="EC" id="5.6.2.2" evidence="8"/>
<dbReference type="InterPro" id="IPR013758">
    <property type="entry name" value="Topo_IIA_A/C_ab"/>
</dbReference>
<evidence type="ECO:0000256" key="3">
    <source>
        <dbReference type="ARBA" id="ARBA00022741"/>
    </source>
</evidence>
<evidence type="ECO:0000256" key="8">
    <source>
        <dbReference type="HAMAP-Rule" id="MF_01897"/>
    </source>
</evidence>
<dbReference type="InterPro" id="IPR002205">
    <property type="entry name" value="Topo_IIA_dom_A"/>
</dbReference>
<evidence type="ECO:0000256" key="9">
    <source>
        <dbReference type="PROSITE-ProRule" id="PRU01384"/>
    </source>
</evidence>
<dbReference type="CDD" id="cd00187">
    <property type="entry name" value="TOP4c"/>
    <property type="match status" value="1"/>
</dbReference>
<dbReference type="FunFam" id="1.10.268.10:FF:000001">
    <property type="entry name" value="DNA gyrase subunit A"/>
    <property type="match status" value="1"/>
</dbReference>
<dbReference type="Gene3D" id="3.90.199.10">
    <property type="entry name" value="Topoisomerase II, domain 5"/>
    <property type="match status" value="1"/>
</dbReference>
<dbReference type="NCBIfam" id="NF004044">
    <property type="entry name" value="PRK05561.1"/>
    <property type="match status" value="1"/>
</dbReference>
<dbReference type="InterPro" id="IPR050220">
    <property type="entry name" value="Type_II_DNA_Topoisomerases"/>
</dbReference>
<comment type="catalytic activity">
    <reaction evidence="1 8 9">
        <text>ATP-dependent breakage, passage and rejoining of double-stranded DNA.</text>
        <dbReference type="EC" id="5.6.2.2"/>
    </reaction>
</comment>
<gene>
    <name evidence="8" type="primary">gyrA</name>
    <name evidence="12" type="ORF">COT77_00305</name>
</gene>
<dbReference type="InterPro" id="IPR035516">
    <property type="entry name" value="Gyrase/topoIV_suA_C"/>
</dbReference>
<name>A0A2M6WXZ7_9BACT</name>
<dbReference type="HAMAP" id="MF_01897">
    <property type="entry name" value="GyrA"/>
    <property type="match status" value="1"/>
</dbReference>
<dbReference type="GO" id="GO:0006261">
    <property type="term" value="P:DNA-templated DNA replication"/>
    <property type="evidence" value="ECO:0007669"/>
    <property type="project" value="UniProtKB-UniRule"/>
</dbReference>
<evidence type="ECO:0000256" key="7">
    <source>
        <dbReference type="ARBA" id="ARBA00023235"/>
    </source>
</evidence>
<dbReference type="Gene3D" id="2.120.10.90">
    <property type="entry name" value="DNA gyrase/topoisomerase IV, subunit A, C-terminal"/>
    <property type="match status" value="1"/>
</dbReference>
<organism evidence="12 13">
    <name type="scientific">Candidatus Berkelbacteria bacterium CG10_big_fil_rev_8_21_14_0_10_41_12</name>
    <dbReference type="NCBI Taxonomy" id="1974513"/>
    <lineage>
        <taxon>Bacteria</taxon>
        <taxon>Candidatus Berkelbacteria</taxon>
    </lineage>
</organism>
<accession>A0A2M6WXZ7</accession>
<feature type="short sequence motif" description="GyrA-box" evidence="8">
    <location>
        <begin position="548"/>
        <end position="554"/>
    </location>
</feature>
<dbReference type="GO" id="GO:0006265">
    <property type="term" value="P:DNA topological change"/>
    <property type="evidence" value="ECO:0007669"/>
    <property type="project" value="UniProtKB-UniRule"/>
</dbReference>
<keyword evidence="8" id="KW-0963">Cytoplasm</keyword>
<evidence type="ECO:0000313" key="12">
    <source>
        <dbReference type="EMBL" id="PIT97659.1"/>
    </source>
</evidence>
<dbReference type="Gene3D" id="1.10.268.10">
    <property type="entry name" value="Topoisomerase, domain 3"/>
    <property type="match status" value="1"/>
</dbReference>
<dbReference type="EMBL" id="PEZV01000002">
    <property type="protein sequence ID" value="PIT97659.1"/>
    <property type="molecule type" value="Genomic_DNA"/>
</dbReference>
<dbReference type="GO" id="GO:0009330">
    <property type="term" value="C:DNA topoisomerase type II (double strand cut, ATP-hydrolyzing) complex"/>
    <property type="evidence" value="ECO:0007669"/>
    <property type="project" value="TreeGrafter"/>
</dbReference>
<evidence type="ECO:0000256" key="6">
    <source>
        <dbReference type="ARBA" id="ARBA00023125"/>
    </source>
</evidence>
<comment type="similarity">
    <text evidence="2 8">Belongs to the type II topoisomerase GyrA/ParC subunit family.</text>
</comment>
<evidence type="ECO:0000256" key="5">
    <source>
        <dbReference type="ARBA" id="ARBA00023029"/>
    </source>
</evidence>
<dbReference type="SUPFAM" id="SSF56719">
    <property type="entry name" value="Type II DNA topoisomerase"/>
    <property type="match status" value="1"/>
</dbReference>
<comment type="miscellaneous">
    <text evidence="8">Few gyrases are as efficient as E.coli at forming negative supercoils. Not all organisms have 2 type II topoisomerases; in organisms with a single type II topoisomerase this enzyme also has to decatenate newly replicated chromosomes.</text>
</comment>
<dbReference type="GO" id="GO:0005524">
    <property type="term" value="F:ATP binding"/>
    <property type="evidence" value="ECO:0007669"/>
    <property type="project" value="UniProtKB-UniRule"/>
</dbReference>
<dbReference type="PROSITE" id="PS52040">
    <property type="entry name" value="TOPO_IIA"/>
    <property type="match status" value="1"/>
</dbReference>
<dbReference type="GO" id="GO:0034335">
    <property type="term" value="F:DNA negative supercoiling activity"/>
    <property type="evidence" value="ECO:0007669"/>
    <property type="project" value="UniProtKB-ARBA"/>
</dbReference>
<dbReference type="PANTHER" id="PTHR43493:SF5">
    <property type="entry name" value="DNA GYRASE SUBUNIT A, CHLOROPLASTIC_MITOCHONDRIAL"/>
    <property type="match status" value="1"/>
</dbReference>
<keyword evidence="7 8" id="KW-0413">Isomerase</keyword>
<evidence type="ECO:0000256" key="1">
    <source>
        <dbReference type="ARBA" id="ARBA00000185"/>
    </source>
</evidence>
<dbReference type="GO" id="GO:0005737">
    <property type="term" value="C:cytoplasm"/>
    <property type="evidence" value="ECO:0007669"/>
    <property type="project" value="UniProtKB-SubCell"/>
</dbReference>
<dbReference type="GO" id="GO:0005694">
    <property type="term" value="C:chromosome"/>
    <property type="evidence" value="ECO:0007669"/>
    <property type="project" value="InterPro"/>
</dbReference>
<dbReference type="GO" id="GO:0003677">
    <property type="term" value="F:DNA binding"/>
    <property type="evidence" value="ECO:0007669"/>
    <property type="project" value="UniProtKB-UniRule"/>
</dbReference>
<dbReference type="FunFam" id="3.30.1360.40:FF:000002">
    <property type="entry name" value="DNA gyrase subunit A"/>
    <property type="match status" value="1"/>
</dbReference>
<reference evidence="13" key="1">
    <citation type="submission" date="2017-09" db="EMBL/GenBank/DDBJ databases">
        <title>Depth-based differentiation of microbial function through sediment-hosted aquifers and enrichment of novel symbionts in the deep terrestrial subsurface.</title>
        <authorList>
            <person name="Probst A.J."/>
            <person name="Ladd B."/>
            <person name="Jarett J.K."/>
            <person name="Geller-Mcgrath D.E."/>
            <person name="Sieber C.M.K."/>
            <person name="Emerson J.B."/>
            <person name="Anantharaman K."/>
            <person name="Thomas B.C."/>
            <person name="Malmstrom R."/>
            <person name="Stieglmeier M."/>
            <person name="Klingl A."/>
            <person name="Woyke T."/>
            <person name="Ryan C.M."/>
            <person name="Banfield J.F."/>
        </authorList>
    </citation>
    <scope>NUCLEOTIDE SEQUENCE [LARGE SCALE GENOMIC DNA]</scope>
</reference>
<evidence type="ECO:0000259" key="11">
    <source>
        <dbReference type="PROSITE" id="PS52040"/>
    </source>
</evidence>
<dbReference type="Pfam" id="PF00521">
    <property type="entry name" value="DNA_topoisoIV"/>
    <property type="match status" value="1"/>
</dbReference>
<evidence type="ECO:0000256" key="10">
    <source>
        <dbReference type="SAM" id="MobiDB-lite"/>
    </source>
</evidence>
<dbReference type="Pfam" id="PF03989">
    <property type="entry name" value="DNA_gyraseA_C"/>
    <property type="match status" value="6"/>
</dbReference>
<dbReference type="SMART" id="SM00434">
    <property type="entry name" value="TOP4c"/>
    <property type="match status" value="1"/>
</dbReference>
<comment type="subcellular location">
    <subcellularLocation>
        <location evidence="8">Cytoplasm</location>
    </subcellularLocation>
</comment>
<dbReference type="PANTHER" id="PTHR43493">
    <property type="entry name" value="DNA GYRASE/TOPOISOMERASE SUBUNIT A"/>
    <property type="match status" value="1"/>
</dbReference>
<dbReference type="InterPro" id="IPR013757">
    <property type="entry name" value="Topo_IIA_A_a_sf"/>
</dbReference>
<dbReference type="SUPFAM" id="SSF101904">
    <property type="entry name" value="GyrA/ParC C-terminal domain-like"/>
    <property type="match status" value="1"/>
</dbReference>
<dbReference type="InterPro" id="IPR013760">
    <property type="entry name" value="Topo_IIA-like_dom_sf"/>
</dbReference>
<proteinExistence type="inferred from homology"/>
<feature type="domain" description="Topo IIA-type catalytic" evidence="11">
    <location>
        <begin position="55"/>
        <end position="521"/>
    </location>
</feature>
<dbReference type="NCBIfam" id="TIGR01063">
    <property type="entry name" value="gyrA"/>
    <property type="match status" value="1"/>
</dbReference>
<evidence type="ECO:0000313" key="13">
    <source>
        <dbReference type="Proteomes" id="UP000228596"/>
    </source>
</evidence>